<feature type="compositionally biased region" description="Basic and acidic residues" evidence="1">
    <location>
        <begin position="40"/>
        <end position="58"/>
    </location>
</feature>
<name>A0A0A9YFC4_LYGHE</name>
<feature type="compositionally biased region" description="Polar residues" evidence="1">
    <location>
        <begin position="1"/>
        <end position="10"/>
    </location>
</feature>
<evidence type="ECO:0000256" key="1">
    <source>
        <dbReference type="SAM" id="MobiDB-lite"/>
    </source>
</evidence>
<accession>A0A0A9YFC4</accession>
<proteinExistence type="predicted"/>
<reference evidence="2" key="1">
    <citation type="journal article" date="2014" name="PLoS ONE">
        <title>Transcriptome-Based Identification of ABC Transporters in the Western Tarnished Plant Bug Lygus hesperus.</title>
        <authorList>
            <person name="Hull J.J."/>
            <person name="Chaney K."/>
            <person name="Geib S.M."/>
            <person name="Fabrick J.A."/>
            <person name="Brent C.S."/>
            <person name="Walsh D."/>
            <person name="Lavine L.C."/>
        </authorList>
    </citation>
    <scope>NUCLEOTIDE SEQUENCE</scope>
</reference>
<evidence type="ECO:0000313" key="2">
    <source>
        <dbReference type="EMBL" id="JAG28185.1"/>
    </source>
</evidence>
<feature type="compositionally biased region" description="Basic and acidic residues" evidence="1">
    <location>
        <begin position="84"/>
        <end position="105"/>
    </location>
</feature>
<reference evidence="2" key="2">
    <citation type="submission" date="2014-07" db="EMBL/GenBank/DDBJ databases">
        <authorList>
            <person name="Hull J."/>
        </authorList>
    </citation>
    <scope>NUCLEOTIDE SEQUENCE</scope>
</reference>
<feature type="region of interest" description="Disordered" evidence="1">
    <location>
        <begin position="1"/>
        <end position="105"/>
    </location>
</feature>
<organism evidence="2">
    <name type="scientific">Lygus hesperus</name>
    <name type="common">Western plant bug</name>
    <dbReference type="NCBI Taxonomy" id="30085"/>
    <lineage>
        <taxon>Eukaryota</taxon>
        <taxon>Metazoa</taxon>
        <taxon>Ecdysozoa</taxon>
        <taxon>Arthropoda</taxon>
        <taxon>Hexapoda</taxon>
        <taxon>Insecta</taxon>
        <taxon>Pterygota</taxon>
        <taxon>Neoptera</taxon>
        <taxon>Paraneoptera</taxon>
        <taxon>Hemiptera</taxon>
        <taxon>Heteroptera</taxon>
        <taxon>Panheteroptera</taxon>
        <taxon>Cimicomorpha</taxon>
        <taxon>Miridae</taxon>
        <taxon>Mirini</taxon>
        <taxon>Lygus</taxon>
    </lineage>
</organism>
<dbReference type="EMBL" id="GBHO01015419">
    <property type="protein sequence ID" value="JAG28185.1"/>
    <property type="molecule type" value="Transcribed_RNA"/>
</dbReference>
<feature type="non-terminal residue" evidence="2">
    <location>
        <position position="1"/>
    </location>
</feature>
<dbReference type="AlphaFoldDB" id="A0A0A9YFC4"/>
<gene>
    <name evidence="2" type="ORF">CM83_79704</name>
</gene>
<sequence length="105" mass="11808">GKMSQRSITSFFKKLPSPTKAKREGDDDDQKNEEALVSPKKSDVSPKEPDVSPKKSDVLDSPLKLNGKRKRTRKIESDSEDEAYNGKKERSKSPLIAEKDNDSMK</sequence>
<protein>
    <submittedName>
        <fullName evidence="2">Uncharacterized protein</fullName>
    </submittedName>
</protein>